<dbReference type="GO" id="GO:0043248">
    <property type="term" value="P:proteasome assembly"/>
    <property type="evidence" value="ECO:0007669"/>
    <property type="project" value="InterPro"/>
</dbReference>
<evidence type="ECO:0000313" key="2">
    <source>
        <dbReference type="EMBL" id="PHT66681.1"/>
    </source>
</evidence>
<dbReference type="Gramene" id="PHT66681">
    <property type="protein sequence ID" value="PHT66681"/>
    <property type="gene ID" value="T459_31106"/>
</dbReference>
<accession>A0A2G2YAU7</accession>
<dbReference type="STRING" id="4072.A0A2G2YAU7"/>
<dbReference type="GO" id="GO:0006406">
    <property type="term" value="P:mRNA export from nucleus"/>
    <property type="evidence" value="ECO:0007669"/>
    <property type="project" value="InterPro"/>
</dbReference>
<keyword evidence="3" id="KW-1185">Reference proteome</keyword>
<evidence type="ECO:0000313" key="3">
    <source>
        <dbReference type="Proteomes" id="UP000222542"/>
    </source>
</evidence>
<dbReference type="InterPro" id="IPR007834">
    <property type="entry name" value="DSS1_SEM1"/>
</dbReference>
<dbReference type="GO" id="GO:0000502">
    <property type="term" value="C:proteasome complex"/>
    <property type="evidence" value="ECO:0000318"/>
    <property type="project" value="GO_Central"/>
</dbReference>
<comment type="similarity">
    <text evidence="1">Belongs to the DSS1/SEM1 family.</text>
</comment>
<dbReference type="PANTHER" id="PTHR16771:SF15">
    <property type="entry name" value="26S PROTEASOME COMPLEX SUBUNIT SEM1"/>
    <property type="match status" value="1"/>
</dbReference>
<dbReference type="AlphaFoldDB" id="A0A2G2YAU7"/>
<dbReference type="GO" id="GO:0008541">
    <property type="term" value="C:proteasome regulatory particle, lid subcomplex"/>
    <property type="evidence" value="ECO:0007669"/>
    <property type="project" value="InterPro"/>
</dbReference>
<comment type="caution">
    <text evidence="2">The sequence shown here is derived from an EMBL/GenBank/DDBJ whole genome shotgun (WGS) entry which is preliminary data.</text>
</comment>
<name>A0A2G2YAU7_CAPAN</name>
<dbReference type="GO" id="GO:0000724">
    <property type="term" value="P:double-strand break repair via homologous recombination"/>
    <property type="evidence" value="ECO:0000318"/>
    <property type="project" value="GO_Central"/>
</dbReference>
<reference evidence="2 3" key="2">
    <citation type="journal article" date="2017" name="Genome Biol.">
        <title>New reference genome sequences of hot pepper reveal the massive evolution of plant disease-resistance genes by retroduplication.</title>
        <authorList>
            <person name="Kim S."/>
            <person name="Park J."/>
            <person name="Yeom S.I."/>
            <person name="Kim Y.M."/>
            <person name="Seo E."/>
            <person name="Kim K.T."/>
            <person name="Kim M.S."/>
            <person name="Lee J.M."/>
            <person name="Cheong K."/>
            <person name="Shin H.S."/>
            <person name="Kim S.B."/>
            <person name="Han K."/>
            <person name="Lee J."/>
            <person name="Park M."/>
            <person name="Lee H.A."/>
            <person name="Lee H.Y."/>
            <person name="Lee Y."/>
            <person name="Oh S."/>
            <person name="Lee J.H."/>
            <person name="Choi E."/>
            <person name="Choi E."/>
            <person name="Lee S.E."/>
            <person name="Jeon J."/>
            <person name="Kim H."/>
            <person name="Choi G."/>
            <person name="Song H."/>
            <person name="Lee J."/>
            <person name="Lee S.C."/>
            <person name="Kwon J.K."/>
            <person name="Lee H.Y."/>
            <person name="Koo N."/>
            <person name="Hong Y."/>
            <person name="Kim R.W."/>
            <person name="Kang W.H."/>
            <person name="Huh J.H."/>
            <person name="Kang B.C."/>
            <person name="Yang T.J."/>
            <person name="Lee Y.H."/>
            <person name="Bennetzen J.L."/>
            <person name="Choi D."/>
        </authorList>
    </citation>
    <scope>NUCLEOTIDE SEQUENCE [LARGE SCALE GENOMIC DNA]</scope>
    <source>
        <strain evidence="3">cv. CM334</strain>
    </source>
</reference>
<gene>
    <name evidence="2" type="ORF">T459_31106</name>
</gene>
<organism evidence="2 3">
    <name type="scientific">Capsicum annuum</name>
    <name type="common">Capsicum pepper</name>
    <dbReference type="NCBI Taxonomy" id="4072"/>
    <lineage>
        <taxon>Eukaryota</taxon>
        <taxon>Viridiplantae</taxon>
        <taxon>Streptophyta</taxon>
        <taxon>Embryophyta</taxon>
        <taxon>Tracheophyta</taxon>
        <taxon>Spermatophyta</taxon>
        <taxon>Magnoliopsida</taxon>
        <taxon>eudicotyledons</taxon>
        <taxon>Gunneridae</taxon>
        <taxon>Pentapetalae</taxon>
        <taxon>asterids</taxon>
        <taxon>lamiids</taxon>
        <taxon>Solanales</taxon>
        <taxon>Solanaceae</taxon>
        <taxon>Solanoideae</taxon>
        <taxon>Capsiceae</taxon>
        <taxon>Capsicum</taxon>
    </lineage>
</organism>
<sequence length="109" mass="12493">MATEQPKPAAEDVKMDLFENDDEFEEFAIDQEWEDKEEGKEVTQQWEDDWGLQFENSYDIGVISKSVNAYCLVAIVVVKALNYGDIGNLEVVDSPLVIWLRIEVAFKAM</sequence>
<proteinExistence type="inferred from homology"/>
<reference evidence="2 3" key="1">
    <citation type="journal article" date="2014" name="Nat. Genet.">
        <title>Genome sequence of the hot pepper provides insights into the evolution of pungency in Capsicum species.</title>
        <authorList>
            <person name="Kim S."/>
            <person name="Park M."/>
            <person name="Yeom S.I."/>
            <person name="Kim Y.M."/>
            <person name="Lee J.M."/>
            <person name="Lee H.A."/>
            <person name="Seo E."/>
            <person name="Choi J."/>
            <person name="Cheong K."/>
            <person name="Kim K.T."/>
            <person name="Jung K."/>
            <person name="Lee G.W."/>
            <person name="Oh S.K."/>
            <person name="Bae C."/>
            <person name="Kim S.B."/>
            <person name="Lee H.Y."/>
            <person name="Kim S.Y."/>
            <person name="Kim M.S."/>
            <person name="Kang B.C."/>
            <person name="Jo Y.D."/>
            <person name="Yang H.B."/>
            <person name="Jeong H.J."/>
            <person name="Kang W.H."/>
            <person name="Kwon J.K."/>
            <person name="Shin C."/>
            <person name="Lim J.Y."/>
            <person name="Park J.H."/>
            <person name="Huh J.H."/>
            <person name="Kim J.S."/>
            <person name="Kim B.D."/>
            <person name="Cohen O."/>
            <person name="Paran I."/>
            <person name="Suh M.C."/>
            <person name="Lee S.B."/>
            <person name="Kim Y.K."/>
            <person name="Shin Y."/>
            <person name="Noh S.J."/>
            <person name="Park J."/>
            <person name="Seo Y.S."/>
            <person name="Kwon S.Y."/>
            <person name="Kim H.A."/>
            <person name="Park J.M."/>
            <person name="Kim H.J."/>
            <person name="Choi S.B."/>
            <person name="Bosland P.W."/>
            <person name="Reeves G."/>
            <person name="Jo S.H."/>
            <person name="Lee B.W."/>
            <person name="Cho H.T."/>
            <person name="Choi H.S."/>
            <person name="Lee M.S."/>
            <person name="Yu Y."/>
            <person name="Do Choi Y."/>
            <person name="Park B.S."/>
            <person name="van Deynze A."/>
            <person name="Ashrafi H."/>
            <person name="Hill T."/>
            <person name="Kim W.T."/>
            <person name="Pai H.S."/>
            <person name="Ahn H.K."/>
            <person name="Yeam I."/>
            <person name="Giovannoni J.J."/>
            <person name="Rose J.K."/>
            <person name="Sorensen I."/>
            <person name="Lee S.J."/>
            <person name="Kim R.W."/>
            <person name="Choi I.Y."/>
            <person name="Choi B.S."/>
            <person name="Lim J.S."/>
            <person name="Lee Y.H."/>
            <person name="Choi D."/>
        </authorList>
    </citation>
    <scope>NUCLEOTIDE SEQUENCE [LARGE SCALE GENOMIC DNA]</scope>
    <source>
        <strain evidence="3">cv. CM334</strain>
    </source>
</reference>
<dbReference type="PANTHER" id="PTHR16771">
    <property type="entry name" value="26 PROTEASOME COMPLEX SUBUNIT DSS1"/>
    <property type="match status" value="1"/>
</dbReference>
<dbReference type="Proteomes" id="UP000222542">
    <property type="component" value="Unassembled WGS sequence"/>
</dbReference>
<evidence type="ECO:0000256" key="1">
    <source>
        <dbReference type="ARBA" id="ARBA00034491"/>
    </source>
</evidence>
<protein>
    <submittedName>
        <fullName evidence="2">Uncharacterized protein</fullName>
    </submittedName>
</protein>
<dbReference type="EMBL" id="AYRZ02000012">
    <property type="protein sequence ID" value="PHT66681.1"/>
    <property type="molecule type" value="Genomic_DNA"/>
</dbReference>